<dbReference type="STRING" id="15368.I1H1Y6"/>
<dbReference type="SMART" id="SM00856">
    <property type="entry name" value="PMEI"/>
    <property type="match status" value="1"/>
</dbReference>
<reference evidence="6 7" key="1">
    <citation type="journal article" date="2010" name="Nature">
        <title>Genome sequencing and analysis of the model grass Brachypodium distachyon.</title>
        <authorList>
            <consortium name="International Brachypodium Initiative"/>
        </authorList>
    </citation>
    <scope>NUCLEOTIDE SEQUENCE [LARGE SCALE GENOMIC DNA]</scope>
    <source>
        <strain evidence="6 7">Bd21</strain>
    </source>
</reference>
<name>I1H1Y6_BRADI</name>
<dbReference type="Gramene" id="KQK20017">
    <property type="protein sequence ID" value="KQK20017"/>
    <property type="gene ID" value="BRADI_1g51930v3"/>
</dbReference>
<dbReference type="InterPro" id="IPR034088">
    <property type="entry name" value="Pla_a_1-like"/>
</dbReference>
<dbReference type="GO" id="GO:0004857">
    <property type="term" value="F:enzyme inhibitor activity"/>
    <property type="evidence" value="ECO:0000318"/>
    <property type="project" value="GO_Central"/>
</dbReference>
<keyword evidence="1 4" id="KW-0732">Signal</keyword>
<dbReference type="Pfam" id="PF04043">
    <property type="entry name" value="PMEI"/>
    <property type="match status" value="1"/>
</dbReference>
<evidence type="ECO:0000259" key="5">
    <source>
        <dbReference type="SMART" id="SM00856"/>
    </source>
</evidence>
<dbReference type="Proteomes" id="UP000008810">
    <property type="component" value="Chromosome 1"/>
</dbReference>
<dbReference type="SUPFAM" id="SSF101148">
    <property type="entry name" value="Plant invertase/pectin methylesterase inhibitor"/>
    <property type="match status" value="1"/>
</dbReference>
<dbReference type="CDD" id="cd15795">
    <property type="entry name" value="PMEI-Pla_a_1_like"/>
    <property type="match status" value="1"/>
</dbReference>
<evidence type="ECO:0000256" key="2">
    <source>
        <dbReference type="ARBA" id="ARBA00023157"/>
    </source>
</evidence>
<dbReference type="NCBIfam" id="TIGR01614">
    <property type="entry name" value="PME_inhib"/>
    <property type="match status" value="1"/>
</dbReference>
<dbReference type="FunFam" id="1.20.140.40:FF:000002">
    <property type="entry name" value="Putative invertase inhibitor"/>
    <property type="match status" value="1"/>
</dbReference>
<dbReference type="GO" id="GO:0005576">
    <property type="term" value="C:extracellular region"/>
    <property type="evidence" value="ECO:0007669"/>
    <property type="project" value="UniProtKB-ARBA"/>
</dbReference>
<dbReference type="AlphaFoldDB" id="I1H1Y6"/>
<keyword evidence="2" id="KW-1015">Disulfide bond</keyword>
<evidence type="ECO:0000313" key="7">
    <source>
        <dbReference type="EnsemblPlants" id="KQK20017"/>
    </source>
</evidence>
<feature type="domain" description="Pectinesterase inhibitor" evidence="5">
    <location>
        <begin position="23"/>
        <end position="175"/>
    </location>
</feature>
<dbReference type="GO" id="GO:0009827">
    <property type="term" value="P:plant-type cell wall modification"/>
    <property type="evidence" value="ECO:0000318"/>
    <property type="project" value="GO_Central"/>
</dbReference>
<comment type="similarity">
    <text evidence="3">Belongs to the PMEI family.</text>
</comment>
<dbReference type="InterPro" id="IPR035513">
    <property type="entry name" value="Invertase/methylesterase_inhib"/>
</dbReference>
<evidence type="ECO:0000256" key="3">
    <source>
        <dbReference type="ARBA" id="ARBA00038471"/>
    </source>
</evidence>
<reference evidence="7" key="3">
    <citation type="submission" date="2018-08" db="UniProtKB">
        <authorList>
            <consortium name="EnsemblPlants"/>
        </authorList>
    </citation>
    <scope>IDENTIFICATION</scope>
    <source>
        <strain evidence="7">cv. Bd21</strain>
    </source>
</reference>
<feature type="signal peptide" evidence="4">
    <location>
        <begin position="1"/>
        <end position="22"/>
    </location>
</feature>
<reference evidence="6" key="2">
    <citation type="submission" date="2017-06" db="EMBL/GenBank/DDBJ databases">
        <title>WGS assembly of Brachypodium distachyon.</title>
        <authorList>
            <consortium name="The International Brachypodium Initiative"/>
            <person name="Lucas S."/>
            <person name="Harmon-Smith M."/>
            <person name="Lail K."/>
            <person name="Tice H."/>
            <person name="Grimwood J."/>
            <person name="Bruce D."/>
            <person name="Barry K."/>
            <person name="Shu S."/>
            <person name="Lindquist E."/>
            <person name="Wang M."/>
            <person name="Pitluck S."/>
            <person name="Vogel J.P."/>
            <person name="Garvin D.F."/>
            <person name="Mockler T.C."/>
            <person name="Schmutz J."/>
            <person name="Rokhsar D."/>
            <person name="Bevan M.W."/>
        </authorList>
    </citation>
    <scope>NUCLEOTIDE SEQUENCE</scope>
    <source>
        <strain evidence="6">Bd21</strain>
    </source>
</reference>
<proteinExistence type="inferred from homology"/>
<evidence type="ECO:0000256" key="4">
    <source>
        <dbReference type="SAM" id="SignalP"/>
    </source>
</evidence>
<dbReference type="HOGENOM" id="CLU_033761_7_0_1"/>
<keyword evidence="8" id="KW-1185">Reference proteome</keyword>
<feature type="chain" id="PRO_5014094233" description="Pectinesterase inhibitor domain-containing protein" evidence="4">
    <location>
        <begin position="23"/>
        <end position="180"/>
    </location>
</feature>
<dbReference type="OrthoDB" id="682729at2759"/>
<dbReference type="eggNOG" id="ENOG502R3D9">
    <property type="taxonomic scope" value="Eukaryota"/>
</dbReference>
<dbReference type="PANTHER" id="PTHR35357:SF25">
    <property type="entry name" value="OS02G0103300 PROTEIN"/>
    <property type="match status" value="1"/>
</dbReference>
<dbReference type="PANTHER" id="PTHR35357">
    <property type="entry name" value="OS02G0537100 PROTEIN"/>
    <property type="match status" value="1"/>
</dbReference>
<dbReference type="Gene3D" id="1.20.140.40">
    <property type="entry name" value="Invertase/pectin methylesterase inhibitor family protein"/>
    <property type="match status" value="1"/>
</dbReference>
<evidence type="ECO:0000313" key="8">
    <source>
        <dbReference type="Proteomes" id="UP000008810"/>
    </source>
</evidence>
<evidence type="ECO:0000313" key="6">
    <source>
        <dbReference type="EMBL" id="KQK20017.1"/>
    </source>
</evidence>
<protein>
    <recommendedName>
        <fullName evidence="5">Pectinesterase inhibitor domain-containing protein</fullName>
    </recommendedName>
</protein>
<organism evidence="6">
    <name type="scientific">Brachypodium distachyon</name>
    <name type="common">Purple false brome</name>
    <name type="synonym">Trachynia distachya</name>
    <dbReference type="NCBI Taxonomy" id="15368"/>
    <lineage>
        <taxon>Eukaryota</taxon>
        <taxon>Viridiplantae</taxon>
        <taxon>Streptophyta</taxon>
        <taxon>Embryophyta</taxon>
        <taxon>Tracheophyta</taxon>
        <taxon>Spermatophyta</taxon>
        <taxon>Magnoliopsida</taxon>
        <taxon>Liliopsida</taxon>
        <taxon>Poales</taxon>
        <taxon>Poaceae</taxon>
        <taxon>BOP clade</taxon>
        <taxon>Pooideae</taxon>
        <taxon>Stipodae</taxon>
        <taxon>Brachypodieae</taxon>
        <taxon>Brachypodium</taxon>
    </lineage>
</organism>
<sequence length="180" mass="18691">MAALAIAAVLLLLQASPLTAMATPPSSIEDACRGAAERHPGISYAHCVSSLSADARARDAADLHALAALATRISIEHATTTLSKLDGMNEAEPSPRARARLAHCLDLYGAAADVLRDALDNIRAGVYGRALEQIAAAGGAAEKCEDVWKGEEKAKVPVARHDREYGRMAVVALGLTSGIA</sequence>
<evidence type="ECO:0000256" key="1">
    <source>
        <dbReference type="ARBA" id="ARBA00022729"/>
    </source>
</evidence>
<dbReference type="EMBL" id="CM000880">
    <property type="protein sequence ID" value="KQK20017.1"/>
    <property type="molecule type" value="Genomic_DNA"/>
</dbReference>
<gene>
    <name evidence="6" type="ORF">BRADI_1g51930v3</name>
</gene>
<dbReference type="OMA" id="AAEKCED"/>
<dbReference type="GO" id="GO:0009505">
    <property type="term" value="C:plant-type cell wall"/>
    <property type="evidence" value="ECO:0000318"/>
    <property type="project" value="GO_Central"/>
</dbReference>
<dbReference type="InParanoid" id="I1H1Y6"/>
<accession>I1H1Y6</accession>
<dbReference type="EnsemblPlants" id="KQK20017">
    <property type="protein sequence ID" value="KQK20017"/>
    <property type="gene ID" value="BRADI_1g51930v3"/>
</dbReference>
<dbReference type="InterPro" id="IPR006501">
    <property type="entry name" value="Pectinesterase_inhib_dom"/>
</dbReference>